<dbReference type="PANTHER" id="PTHR43465:SF2">
    <property type="entry name" value="DUF1680 DOMAIN PROTEIN (AFU_ORTHOLOGUE AFUA_1G08910)"/>
    <property type="match status" value="1"/>
</dbReference>
<reference evidence="4 5" key="1">
    <citation type="submission" date="2019-02" db="EMBL/GenBank/DDBJ databases">
        <title>Pedobacter sp. RP-3-8 sp. nov., isolated from Arctic soil.</title>
        <authorList>
            <person name="Dahal R.H."/>
        </authorList>
    </citation>
    <scope>NUCLEOTIDE SEQUENCE [LARGE SCALE GENOMIC DNA]</scope>
    <source>
        <strain evidence="4 5">RP-3-8</strain>
    </source>
</reference>
<dbReference type="Pfam" id="PF07944">
    <property type="entry name" value="Beta-AFase-like_GH127_cat"/>
    <property type="match status" value="1"/>
</dbReference>
<organism evidence="4 5">
    <name type="scientific">Pedobacter hiemivivus</name>
    <dbReference type="NCBI Taxonomy" id="2530454"/>
    <lineage>
        <taxon>Bacteria</taxon>
        <taxon>Pseudomonadati</taxon>
        <taxon>Bacteroidota</taxon>
        <taxon>Sphingobacteriia</taxon>
        <taxon>Sphingobacteriales</taxon>
        <taxon>Sphingobacteriaceae</taxon>
        <taxon>Pedobacter</taxon>
    </lineage>
</organism>
<sequence>MMTINLKYRHMLNRKYLGLLFLCCSYLQGLAQAPLLKKDLLSPGNGHSLIKGFIGDKMKTSINNRVMEQDEDKVIKPFAVKTEKDFNDWRCEYWGKWMTSAVLASSYSPTHEHQDKLKRAVSKLLMTQSANGYIGTYTKDAELEGWDVWGRKYVLLGLISYYDLTKDKSALESAGKQLDYLIAETGRRNIKITDNGLDAIDGLSSNSILEPVVLMYERTGNRKYYDFAQGMVKNWSLPGKFAKNGLKLVEHGIEKLPPINVAAPKAYEMMSCFEGICELYRVSGDEKYLTAAQGFANSILTNERMIVGSGSNQELWSNGVKQQTELMQQPMETCVTTTWMKLCYQLLRLTGDSKWADELEISLYNALAGAQTPNGNWWSYFSPLSGERVPSTPQHEDVGLSCCVANGPRGLLLTPKWAVMKGQKSVYVNLYAPAEYSEMVNGANLKLNVLSDYPVADKITIDVNPDAPGVFTIALRIPSWSIENKFTVNDKNQSVMPGSYAKITRHWKKGDKIVFYPDLRGRILSAPSGAPQMAVMRGPVVLAIDNRMVKEQDSAVWLLPKPWDYGHTELAPAGYKGYVLNREDSEKDLKTKYVDLVPYRNKPDNVWMAFEVAFLMRPSHFFDHKEKMLVMCDYASAGNEFSADNLFRVWLPQPLFLRNAFVKDTWKITYPGKKERPVVPSN</sequence>
<gene>
    <name evidence="4" type="ORF">EZ444_11405</name>
</gene>
<keyword evidence="5" id="KW-1185">Reference proteome</keyword>
<protein>
    <recommendedName>
        <fullName evidence="6">Glycoside hydrolase family 127 protein</fullName>
    </recommendedName>
</protein>
<evidence type="ECO:0008006" key="6">
    <source>
        <dbReference type="Google" id="ProtNLM"/>
    </source>
</evidence>
<keyword evidence="1" id="KW-0732">Signal</keyword>
<evidence type="ECO:0000313" key="4">
    <source>
        <dbReference type="EMBL" id="TCC96574.1"/>
    </source>
</evidence>
<dbReference type="OrthoDB" id="9757939at2"/>
<accession>A0A4R0NDJ3</accession>
<proteinExistence type="predicted"/>
<dbReference type="InterPro" id="IPR008928">
    <property type="entry name" value="6-hairpin_glycosidase_sf"/>
</dbReference>
<name>A0A4R0NDJ3_9SPHI</name>
<evidence type="ECO:0000259" key="3">
    <source>
        <dbReference type="Pfam" id="PF20736"/>
    </source>
</evidence>
<dbReference type="PANTHER" id="PTHR43465">
    <property type="entry name" value="DUF1680 DOMAIN PROTEIN (AFU_ORTHOLOGUE AFUA_1G08910)"/>
    <property type="match status" value="1"/>
</dbReference>
<dbReference type="InterPro" id="IPR012878">
    <property type="entry name" value="Beta-AFase-like_GH127_cat"/>
</dbReference>
<evidence type="ECO:0000313" key="5">
    <source>
        <dbReference type="Proteomes" id="UP000291117"/>
    </source>
</evidence>
<feature type="chain" id="PRO_5021015016" description="Glycoside hydrolase family 127 protein" evidence="1">
    <location>
        <begin position="32"/>
        <end position="682"/>
    </location>
</feature>
<dbReference type="Pfam" id="PF20736">
    <property type="entry name" value="Glyco_hydro127M"/>
    <property type="match status" value="1"/>
</dbReference>
<feature type="domain" description="Non-reducing end beta-L-arabinofuranosidase-like GH127 middle" evidence="3">
    <location>
        <begin position="426"/>
        <end position="515"/>
    </location>
</feature>
<evidence type="ECO:0000259" key="2">
    <source>
        <dbReference type="Pfam" id="PF07944"/>
    </source>
</evidence>
<dbReference type="GO" id="GO:0005975">
    <property type="term" value="P:carbohydrate metabolic process"/>
    <property type="evidence" value="ECO:0007669"/>
    <property type="project" value="InterPro"/>
</dbReference>
<dbReference type="InterPro" id="IPR049174">
    <property type="entry name" value="Beta-AFase-like"/>
</dbReference>
<feature type="signal peptide" evidence="1">
    <location>
        <begin position="1"/>
        <end position="31"/>
    </location>
</feature>
<dbReference type="EMBL" id="SJSM01000005">
    <property type="protein sequence ID" value="TCC96574.1"/>
    <property type="molecule type" value="Genomic_DNA"/>
</dbReference>
<dbReference type="SUPFAM" id="SSF48208">
    <property type="entry name" value="Six-hairpin glycosidases"/>
    <property type="match status" value="1"/>
</dbReference>
<dbReference type="InterPro" id="IPR049046">
    <property type="entry name" value="Beta-AFase-like_GH127_middle"/>
</dbReference>
<dbReference type="AlphaFoldDB" id="A0A4R0NDJ3"/>
<dbReference type="Gene3D" id="1.50.10.20">
    <property type="match status" value="1"/>
</dbReference>
<comment type="caution">
    <text evidence="4">The sequence shown here is derived from an EMBL/GenBank/DDBJ whole genome shotgun (WGS) entry which is preliminary data.</text>
</comment>
<evidence type="ECO:0000256" key="1">
    <source>
        <dbReference type="SAM" id="SignalP"/>
    </source>
</evidence>
<dbReference type="Proteomes" id="UP000291117">
    <property type="component" value="Unassembled WGS sequence"/>
</dbReference>
<feature type="domain" description="Non-reducing end beta-L-arabinofuranosidase-like GH127 catalytic" evidence="2">
    <location>
        <begin position="87"/>
        <end position="409"/>
    </location>
</feature>